<keyword evidence="1" id="KW-0548">Nucleotidyltransferase</keyword>
<reference evidence="2" key="1">
    <citation type="journal article" date="2019" name="Plant Biotechnol. J.">
        <title>Genome sequencing of the Australian wild diploid species Gossypium australe highlights disease resistance and delayed gland morphogenesis.</title>
        <authorList>
            <person name="Cai Y."/>
            <person name="Cai X."/>
            <person name="Wang Q."/>
            <person name="Wang P."/>
            <person name="Zhang Y."/>
            <person name="Cai C."/>
            <person name="Xu Y."/>
            <person name="Wang K."/>
            <person name="Zhou Z."/>
            <person name="Wang C."/>
            <person name="Geng S."/>
            <person name="Li B."/>
            <person name="Dong Q."/>
            <person name="Hou Y."/>
            <person name="Wang H."/>
            <person name="Ai P."/>
            <person name="Liu Z."/>
            <person name="Yi F."/>
            <person name="Sun M."/>
            <person name="An G."/>
            <person name="Cheng J."/>
            <person name="Zhang Y."/>
            <person name="Shi Q."/>
            <person name="Xie Y."/>
            <person name="Shi X."/>
            <person name="Chang Y."/>
            <person name="Huang F."/>
            <person name="Chen Y."/>
            <person name="Hong S."/>
            <person name="Mi L."/>
            <person name="Sun Q."/>
            <person name="Zhang L."/>
            <person name="Zhou B."/>
            <person name="Peng R."/>
            <person name="Zhang X."/>
            <person name="Liu F."/>
        </authorList>
    </citation>
    <scope>NUCLEOTIDE SEQUENCE [LARGE SCALE GENOMIC DNA]</scope>
    <source>
        <strain evidence="2">cv. PA1801</strain>
    </source>
</reference>
<accession>A0A5B6WPW5</accession>
<comment type="caution">
    <text evidence="1">The sequence shown here is derived from an EMBL/GenBank/DDBJ whole genome shotgun (WGS) entry which is preliminary data.</text>
</comment>
<organism evidence="1 2">
    <name type="scientific">Gossypium australe</name>
    <dbReference type="NCBI Taxonomy" id="47621"/>
    <lineage>
        <taxon>Eukaryota</taxon>
        <taxon>Viridiplantae</taxon>
        <taxon>Streptophyta</taxon>
        <taxon>Embryophyta</taxon>
        <taxon>Tracheophyta</taxon>
        <taxon>Spermatophyta</taxon>
        <taxon>Magnoliopsida</taxon>
        <taxon>eudicotyledons</taxon>
        <taxon>Gunneridae</taxon>
        <taxon>Pentapetalae</taxon>
        <taxon>rosids</taxon>
        <taxon>malvids</taxon>
        <taxon>Malvales</taxon>
        <taxon>Malvaceae</taxon>
        <taxon>Malvoideae</taxon>
        <taxon>Gossypium</taxon>
    </lineage>
</organism>
<name>A0A5B6WPW5_9ROSI</name>
<keyword evidence="2" id="KW-1185">Reference proteome</keyword>
<protein>
    <submittedName>
        <fullName evidence="1">RNA-directed DNA polymerase</fullName>
    </submittedName>
</protein>
<evidence type="ECO:0000313" key="2">
    <source>
        <dbReference type="Proteomes" id="UP000325315"/>
    </source>
</evidence>
<dbReference type="Proteomes" id="UP000325315">
    <property type="component" value="Unassembled WGS sequence"/>
</dbReference>
<dbReference type="InterPro" id="IPR052343">
    <property type="entry name" value="Retrotransposon-Effector_Assoc"/>
</dbReference>
<keyword evidence="1" id="KW-0808">Transferase</keyword>
<gene>
    <name evidence="1" type="ORF">EPI10_005490</name>
</gene>
<keyword evidence="1" id="KW-0695">RNA-directed DNA polymerase</keyword>
<dbReference type="GO" id="GO:0003964">
    <property type="term" value="F:RNA-directed DNA polymerase activity"/>
    <property type="evidence" value="ECO:0007669"/>
    <property type="project" value="UniProtKB-KW"/>
</dbReference>
<dbReference type="EMBL" id="SMMG02000002">
    <property type="protein sequence ID" value="KAA3483306.1"/>
    <property type="molecule type" value="Genomic_DNA"/>
</dbReference>
<dbReference type="PANTHER" id="PTHR46890">
    <property type="entry name" value="NON-LTR RETROLELEMENT REVERSE TRANSCRIPTASE-LIKE PROTEIN-RELATED"/>
    <property type="match status" value="1"/>
</dbReference>
<evidence type="ECO:0000313" key="1">
    <source>
        <dbReference type="EMBL" id="KAA3483306.1"/>
    </source>
</evidence>
<dbReference type="PANTHER" id="PTHR46890:SF48">
    <property type="entry name" value="RNA-DIRECTED DNA POLYMERASE"/>
    <property type="match status" value="1"/>
</dbReference>
<dbReference type="OrthoDB" id="1932527at2759"/>
<sequence>MEEIARPYFQNPFSARRRGNYEHLLTGIDCCISEKDNSRLTARYTKKIREALSELGPTKASGEDRFPTLFYQKCWSIIGEDSAFVPGRFISDNVLLAYEILHTLKQKNMEKKGFMAIKLDMSKLNGILLKKL</sequence>
<proteinExistence type="predicted"/>
<dbReference type="AlphaFoldDB" id="A0A5B6WPW5"/>